<organism evidence="1">
    <name type="scientific">marine sediment metagenome</name>
    <dbReference type="NCBI Taxonomy" id="412755"/>
    <lineage>
        <taxon>unclassified sequences</taxon>
        <taxon>metagenomes</taxon>
        <taxon>ecological metagenomes</taxon>
    </lineage>
</organism>
<dbReference type="AlphaFoldDB" id="A0A0F8VKP9"/>
<comment type="caution">
    <text evidence="1">The sequence shown here is derived from an EMBL/GenBank/DDBJ whole genome shotgun (WGS) entry which is preliminary data.</text>
</comment>
<feature type="non-terminal residue" evidence="1">
    <location>
        <position position="1"/>
    </location>
</feature>
<gene>
    <name evidence="1" type="ORF">LCGC14_3166380</name>
</gene>
<proteinExistence type="predicted"/>
<evidence type="ECO:0000313" key="1">
    <source>
        <dbReference type="EMBL" id="KKK44907.1"/>
    </source>
</evidence>
<reference evidence="1" key="1">
    <citation type="journal article" date="2015" name="Nature">
        <title>Complex archaea that bridge the gap between prokaryotes and eukaryotes.</title>
        <authorList>
            <person name="Spang A."/>
            <person name="Saw J.H."/>
            <person name="Jorgensen S.L."/>
            <person name="Zaremba-Niedzwiedzka K."/>
            <person name="Martijn J."/>
            <person name="Lind A.E."/>
            <person name="van Eijk R."/>
            <person name="Schleper C."/>
            <person name="Guy L."/>
            <person name="Ettema T.J."/>
        </authorList>
    </citation>
    <scope>NUCLEOTIDE SEQUENCE</scope>
</reference>
<protein>
    <submittedName>
        <fullName evidence="1">Uncharacterized protein</fullName>
    </submittedName>
</protein>
<sequence length="22" mass="2634">WHGFDDRKAMFTLLERIDGVLN</sequence>
<name>A0A0F8VKP9_9ZZZZ</name>
<accession>A0A0F8VKP9</accession>
<dbReference type="EMBL" id="LAZR01070137">
    <property type="protein sequence ID" value="KKK44907.1"/>
    <property type="molecule type" value="Genomic_DNA"/>
</dbReference>